<dbReference type="Proteomes" id="UP000428260">
    <property type="component" value="Chromosome"/>
</dbReference>
<dbReference type="PANTHER" id="PTHR22604:SF105">
    <property type="entry name" value="TRANS-1,2-DIHYDROBENZENE-1,2-DIOL DEHYDROGENASE"/>
    <property type="match status" value="1"/>
</dbReference>
<proteinExistence type="inferred from homology"/>
<feature type="domain" description="GFO/IDH/MocA-like oxidoreductase" evidence="4">
    <location>
        <begin position="132"/>
        <end position="236"/>
    </location>
</feature>
<dbReference type="PANTHER" id="PTHR22604">
    <property type="entry name" value="OXIDOREDUCTASES"/>
    <property type="match status" value="1"/>
</dbReference>
<dbReference type="GO" id="GO:0016491">
    <property type="term" value="F:oxidoreductase activity"/>
    <property type="evidence" value="ECO:0007669"/>
    <property type="project" value="UniProtKB-KW"/>
</dbReference>
<keyword evidence="2" id="KW-0560">Oxidoreductase</keyword>
<reference evidence="5 6" key="1">
    <citation type="submission" date="2019-11" db="EMBL/GenBank/DDBJ databases">
        <authorList>
            <person name="Zheng R.K."/>
            <person name="Sun C.M."/>
        </authorList>
    </citation>
    <scope>NUCLEOTIDE SEQUENCE [LARGE SCALE GENOMIC DNA]</scope>
    <source>
        <strain evidence="5 6">WC007</strain>
    </source>
</reference>
<dbReference type="RefSeq" id="WP_158863025.1">
    <property type="nucleotide sequence ID" value="NZ_CP046401.1"/>
</dbReference>
<dbReference type="InterPro" id="IPR000683">
    <property type="entry name" value="Gfo/Idh/MocA-like_OxRdtase_N"/>
</dbReference>
<dbReference type="GO" id="GO:0000166">
    <property type="term" value="F:nucleotide binding"/>
    <property type="evidence" value="ECO:0007669"/>
    <property type="project" value="InterPro"/>
</dbReference>
<dbReference type="InterPro" id="IPR050984">
    <property type="entry name" value="Gfo/Idh/MocA_domain"/>
</dbReference>
<organism evidence="5 6">
    <name type="scientific">Maribellus comscasis</name>
    <dbReference type="NCBI Taxonomy" id="2681766"/>
    <lineage>
        <taxon>Bacteria</taxon>
        <taxon>Pseudomonadati</taxon>
        <taxon>Bacteroidota</taxon>
        <taxon>Bacteroidia</taxon>
        <taxon>Marinilabiliales</taxon>
        <taxon>Prolixibacteraceae</taxon>
        <taxon>Maribellus</taxon>
    </lineage>
</organism>
<evidence type="ECO:0000313" key="6">
    <source>
        <dbReference type="Proteomes" id="UP000428260"/>
    </source>
</evidence>
<dbReference type="Gene3D" id="3.40.50.720">
    <property type="entry name" value="NAD(P)-binding Rossmann-like Domain"/>
    <property type="match status" value="1"/>
</dbReference>
<dbReference type="Pfam" id="PF01408">
    <property type="entry name" value="GFO_IDH_MocA"/>
    <property type="match status" value="1"/>
</dbReference>
<keyword evidence="6" id="KW-1185">Reference proteome</keyword>
<dbReference type="Pfam" id="PF22725">
    <property type="entry name" value="GFO_IDH_MocA_C3"/>
    <property type="match status" value="1"/>
</dbReference>
<evidence type="ECO:0000256" key="1">
    <source>
        <dbReference type="ARBA" id="ARBA00010928"/>
    </source>
</evidence>
<evidence type="ECO:0000313" key="5">
    <source>
        <dbReference type="EMBL" id="QGY42664.1"/>
    </source>
</evidence>
<evidence type="ECO:0000259" key="3">
    <source>
        <dbReference type="Pfam" id="PF01408"/>
    </source>
</evidence>
<feature type="domain" description="Gfo/Idh/MocA-like oxidoreductase N-terminal" evidence="3">
    <location>
        <begin position="6"/>
        <end position="122"/>
    </location>
</feature>
<gene>
    <name evidence="5" type="ORF">GM418_03035</name>
</gene>
<dbReference type="SUPFAM" id="SSF55347">
    <property type="entry name" value="Glyceraldehyde-3-phosphate dehydrogenase-like, C-terminal domain"/>
    <property type="match status" value="1"/>
</dbReference>
<dbReference type="KEGG" id="mcos:GM418_03035"/>
<dbReference type="InterPro" id="IPR036291">
    <property type="entry name" value="NAD(P)-bd_dom_sf"/>
</dbReference>
<evidence type="ECO:0000256" key="2">
    <source>
        <dbReference type="ARBA" id="ARBA00023002"/>
    </source>
</evidence>
<dbReference type="AlphaFoldDB" id="A0A6I6JY77"/>
<accession>A0A6I6JY77</accession>
<evidence type="ECO:0000259" key="4">
    <source>
        <dbReference type="Pfam" id="PF22725"/>
    </source>
</evidence>
<dbReference type="SUPFAM" id="SSF51735">
    <property type="entry name" value="NAD(P)-binding Rossmann-fold domains"/>
    <property type="match status" value="1"/>
</dbReference>
<dbReference type="EMBL" id="CP046401">
    <property type="protein sequence ID" value="QGY42664.1"/>
    <property type="molecule type" value="Genomic_DNA"/>
</dbReference>
<comment type="similarity">
    <text evidence="1">Belongs to the Gfo/Idh/MocA family.</text>
</comment>
<name>A0A6I6JY77_9BACT</name>
<sequence length="334" mass="37740">MNKKYNWAILGCGKIARKFSSDLKLLSNANLYATASRSLKKAQDFANEFGFEKAYGSYEEMLADPQIDAVYVATPHSFHHEHAILCLKNKKAVLCEKAFAINKKEAEEMVACAKENNTFLMEAFWTMFQPSFVKAMEVIRSGELGKLKLVRSDFAFNGEFNPDNRLYNVALGGGSLLDIGIYPVFAALTSLGKPELLKTLVDFSSTGSEETISMIFKYKDGEMANLTSSFASLSPTQTEYWFENGYMILNPRWFTPTNITVKKNGEDEQILHSGHEKGWGYQYEAAHVMECLDAGKIQSGRMSWQMSLDLMETLDRVRIDAGIFFPDHDKNLFF</sequence>
<dbReference type="InterPro" id="IPR055170">
    <property type="entry name" value="GFO_IDH_MocA-like_dom"/>
</dbReference>
<dbReference type="Gene3D" id="3.30.360.10">
    <property type="entry name" value="Dihydrodipicolinate Reductase, domain 2"/>
    <property type="match status" value="1"/>
</dbReference>
<protein>
    <submittedName>
        <fullName evidence="5">Gfo/Idh/MocA family oxidoreductase</fullName>
    </submittedName>
</protein>